<comment type="caution">
    <text evidence="2">The sequence shown here is derived from an EMBL/GenBank/DDBJ whole genome shotgun (WGS) entry which is preliminary data.</text>
</comment>
<feature type="transmembrane region" description="Helical" evidence="1">
    <location>
        <begin position="36"/>
        <end position="58"/>
    </location>
</feature>
<keyword evidence="1" id="KW-0812">Transmembrane</keyword>
<reference evidence="2" key="2">
    <citation type="submission" date="2021-01" db="EMBL/GenBank/DDBJ databases">
        <authorList>
            <person name="Hahn C.R."/>
            <person name="Youssef N.H."/>
            <person name="Elshahed M."/>
        </authorList>
    </citation>
    <scope>NUCLEOTIDE SEQUENCE</scope>
    <source>
        <strain evidence="2">Zod_Metabat.24</strain>
    </source>
</reference>
<gene>
    <name evidence="2" type="ORF">JW984_03725</name>
</gene>
<evidence type="ECO:0000313" key="2">
    <source>
        <dbReference type="EMBL" id="MBN1572286.1"/>
    </source>
</evidence>
<feature type="transmembrane region" description="Helical" evidence="1">
    <location>
        <begin position="311"/>
        <end position="337"/>
    </location>
</feature>
<reference evidence="2" key="1">
    <citation type="journal article" date="2021" name="Environ. Microbiol.">
        <title>Genomic characterization of three novel Desulfobacterota classes expand the metabolic and phylogenetic diversity of the phylum.</title>
        <authorList>
            <person name="Murphy C.L."/>
            <person name="Biggerstaff J."/>
            <person name="Eichhorn A."/>
            <person name="Ewing E."/>
            <person name="Shahan R."/>
            <person name="Soriano D."/>
            <person name="Stewart S."/>
            <person name="VanMol K."/>
            <person name="Walker R."/>
            <person name="Walters P."/>
            <person name="Elshahed M.S."/>
            <person name="Youssef N.H."/>
        </authorList>
    </citation>
    <scope>NUCLEOTIDE SEQUENCE</scope>
    <source>
        <strain evidence="2">Zod_Metabat.24</strain>
    </source>
</reference>
<evidence type="ECO:0000313" key="3">
    <source>
        <dbReference type="Proteomes" id="UP000809273"/>
    </source>
</evidence>
<feature type="transmembrane region" description="Helical" evidence="1">
    <location>
        <begin position="280"/>
        <end position="305"/>
    </location>
</feature>
<keyword evidence="1" id="KW-0472">Membrane</keyword>
<name>A0A9D8KB41_9DELT</name>
<dbReference type="EMBL" id="JAFGIX010000019">
    <property type="protein sequence ID" value="MBN1572286.1"/>
    <property type="molecule type" value="Genomic_DNA"/>
</dbReference>
<proteinExistence type="predicted"/>
<sequence>MRNRTAVFSTVAVVSGFAVSILGAFLMTRAEALQKIVAGLVIAVGVISVFVGVVLYTITSIIYMVSKQPKYETGAAVEGEYYSLMESGEIEEVPVRFPARRTLSGGIDRVPLTIRLYFTPTGRYTASRTEFFSPFEGGGGRKKMFRLYPTGQEVRSDLGVGERFARAFYVPKSDYEAFKASGLSAEAMGALLDFQDENGGVLSMDRRGLFWSIGQLDLGGLGSDIARQFIETFRVVSDSLERVDGSEVGDTESVPEELVFNPNKRIGGSSQPTYATRRTLVGIVAALLLIGGFCLIGAVVTYGGGGDRETFITLTAVSAFTLTPGVVMLPILIYHLVTSRPASKP</sequence>
<dbReference type="AlphaFoldDB" id="A0A9D8KB41"/>
<feature type="transmembrane region" description="Helical" evidence="1">
    <location>
        <begin position="7"/>
        <end position="30"/>
    </location>
</feature>
<protein>
    <submittedName>
        <fullName evidence="2">Uncharacterized protein</fullName>
    </submittedName>
</protein>
<keyword evidence="1" id="KW-1133">Transmembrane helix</keyword>
<accession>A0A9D8KB41</accession>
<dbReference type="Proteomes" id="UP000809273">
    <property type="component" value="Unassembled WGS sequence"/>
</dbReference>
<evidence type="ECO:0000256" key="1">
    <source>
        <dbReference type="SAM" id="Phobius"/>
    </source>
</evidence>
<organism evidence="2 3">
    <name type="scientific">Candidatus Zymogenus saltonus</name>
    <dbReference type="NCBI Taxonomy" id="2844893"/>
    <lineage>
        <taxon>Bacteria</taxon>
        <taxon>Deltaproteobacteria</taxon>
        <taxon>Candidatus Zymogenia</taxon>
        <taxon>Candidatus Zymogeniales</taxon>
        <taxon>Candidatus Zymogenaceae</taxon>
        <taxon>Candidatus Zymogenus</taxon>
    </lineage>
</organism>